<sequence>MKSIVYISLGTNMGDRENFLMEAIEELNLHPSIQLQSVSSIYETDPVGYVDQPNFLNLVVKIITNLSPQELLEVTQSIENHLGRKREVRWGPRTIDLDILLYNQENIETDQLRIPHPRMFERSFVLIPLKEINSQFEVENNNLLEDKGVRLWKRKNGGEEFERFES</sequence>
<evidence type="ECO:0000313" key="11">
    <source>
        <dbReference type="Proteomes" id="UP000682134"/>
    </source>
</evidence>
<dbReference type="GO" id="GO:0003848">
    <property type="term" value="F:2-amino-4-hydroxy-6-hydroxymethyldihydropteridine diphosphokinase activity"/>
    <property type="evidence" value="ECO:0007669"/>
    <property type="project" value="UniProtKB-EC"/>
</dbReference>
<reference evidence="10" key="1">
    <citation type="submission" date="2021-04" db="EMBL/GenBank/DDBJ databases">
        <title>Genome seq and assembly of Bacillus sp.</title>
        <authorList>
            <person name="Chhetri G."/>
        </authorList>
    </citation>
    <scope>NUCLEOTIDE SEQUENCE</scope>
    <source>
        <strain evidence="10">RG28</strain>
    </source>
</reference>
<evidence type="ECO:0000256" key="6">
    <source>
        <dbReference type="ARBA" id="ARBA00022777"/>
    </source>
</evidence>
<organism evidence="10 11">
    <name type="scientific">Gottfriedia endophytica</name>
    <dbReference type="NCBI Taxonomy" id="2820819"/>
    <lineage>
        <taxon>Bacteria</taxon>
        <taxon>Bacillati</taxon>
        <taxon>Bacillota</taxon>
        <taxon>Bacilli</taxon>
        <taxon>Bacillales</taxon>
        <taxon>Bacillaceae</taxon>
        <taxon>Gottfriedia</taxon>
    </lineage>
</organism>
<dbReference type="Proteomes" id="UP000682134">
    <property type="component" value="Unassembled WGS sequence"/>
</dbReference>
<evidence type="ECO:0000256" key="2">
    <source>
        <dbReference type="ARBA" id="ARBA00005051"/>
    </source>
</evidence>
<evidence type="ECO:0000256" key="1">
    <source>
        <dbReference type="ARBA" id="ARBA00000198"/>
    </source>
</evidence>
<protein>
    <recommendedName>
        <fullName evidence="3">2-amino-4-hydroxy-6-hydroxymethyldihydropteridine diphosphokinase</fullName>
        <ecNumber evidence="3">2.7.6.3</ecNumber>
    </recommendedName>
</protein>
<dbReference type="EMBL" id="JAGIYQ010000021">
    <property type="protein sequence ID" value="MBP0727235.1"/>
    <property type="molecule type" value="Genomic_DNA"/>
</dbReference>
<dbReference type="CDD" id="cd00483">
    <property type="entry name" value="HPPK"/>
    <property type="match status" value="1"/>
</dbReference>
<dbReference type="GO" id="GO:0046656">
    <property type="term" value="P:folic acid biosynthetic process"/>
    <property type="evidence" value="ECO:0007669"/>
    <property type="project" value="UniProtKB-KW"/>
</dbReference>
<dbReference type="InterPro" id="IPR035907">
    <property type="entry name" value="Hppk_sf"/>
</dbReference>
<proteinExistence type="predicted"/>
<comment type="caution">
    <text evidence="10">The sequence shown here is derived from an EMBL/GenBank/DDBJ whole genome shotgun (WGS) entry which is preliminary data.</text>
</comment>
<comment type="pathway">
    <text evidence="2">Cofactor biosynthesis; tetrahydrofolate biosynthesis; 2-amino-4-hydroxy-6-hydroxymethyl-7,8-dihydropteridine diphosphate from 7,8-dihydroneopterin triphosphate: step 4/4.</text>
</comment>
<comment type="catalytic activity">
    <reaction evidence="1">
        <text>6-hydroxymethyl-7,8-dihydropterin + ATP = (7,8-dihydropterin-6-yl)methyl diphosphate + AMP + H(+)</text>
        <dbReference type="Rhea" id="RHEA:11412"/>
        <dbReference type="ChEBI" id="CHEBI:15378"/>
        <dbReference type="ChEBI" id="CHEBI:30616"/>
        <dbReference type="ChEBI" id="CHEBI:44841"/>
        <dbReference type="ChEBI" id="CHEBI:72950"/>
        <dbReference type="ChEBI" id="CHEBI:456215"/>
        <dbReference type="EC" id="2.7.6.3"/>
    </reaction>
</comment>
<keyword evidence="7" id="KW-0067">ATP-binding</keyword>
<evidence type="ECO:0000256" key="4">
    <source>
        <dbReference type="ARBA" id="ARBA00022679"/>
    </source>
</evidence>
<feature type="domain" description="7,8-dihydro-6-hydroxymethylpterin-pyrophosphokinase" evidence="9">
    <location>
        <begin position="89"/>
        <end position="100"/>
    </location>
</feature>
<keyword evidence="5" id="KW-0547">Nucleotide-binding</keyword>
<dbReference type="PANTHER" id="PTHR43071:SF1">
    <property type="entry name" value="2-AMINO-4-HYDROXY-6-HYDROXYMETHYLDIHYDROPTERIDINE PYROPHOSPHOKINASE"/>
    <property type="match status" value="1"/>
</dbReference>
<gene>
    <name evidence="10" type="primary">folK</name>
    <name evidence="10" type="ORF">J5Y03_18965</name>
</gene>
<evidence type="ECO:0000256" key="3">
    <source>
        <dbReference type="ARBA" id="ARBA00013253"/>
    </source>
</evidence>
<keyword evidence="6" id="KW-0418">Kinase</keyword>
<dbReference type="GO" id="GO:0005524">
    <property type="term" value="F:ATP binding"/>
    <property type="evidence" value="ECO:0007669"/>
    <property type="project" value="UniProtKB-KW"/>
</dbReference>
<dbReference type="PANTHER" id="PTHR43071">
    <property type="entry name" value="2-AMINO-4-HYDROXY-6-HYDROXYMETHYLDIHYDROPTERIDINE PYROPHOSPHOKINASE"/>
    <property type="match status" value="1"/>
</dbReference>
<dbReference type="Gene3D" id="3.30.70.560">
    <property type="entry name" value="7,8-Dihydro-6-hydroxymethylpterin-pyrophosphokinase HPPK"/>
    <property type="match status" value="1"/>
</dbReference>
<evidence type="ECO:0000256" key="7">
    <source>
        <dbReference type="ARBA" id="ARBA00022840"/>
    </source>
</evidence>
<dbReference type="GO" id="GO:0016301">
    <property type="term" value="F:kinase activity"/>
    <property type="evidence" value="ECO:0007669"/>
    <property type="project" value="UniProtKB-KW"/>
</dbReference>
<evidence type="ECO:0000256" key="5">
    <source>
        <dbReference type="ARBA" id="ARBA00022741"/>
    </source>
</evidence>
<dbReference type="Pfam" id="PF01288">
    <property type="entry name" value="HPPK"/>
    <property type="match status" value="1"/>
</dbReference>
<dbReference type="RefSeq" id="WP_209407573.1">
    <property type="nucleotide sequence ID" value="NZ_JAGIYQ010000021.1"/>
</dbReference>
<dbReference type="NCBIfam" id="TIGR01498">
    <property type="entry name" value="folK"/>
    <property type="match status" value="1"/>
</dbReference>
<dbReference type="EC" id="2.7.6.3" evidence="3"/>
<keyword evidence="4 10" id="KW-0808">Transferase</keyword>
<dbReference type="SUPFAM" id="SSF55083">
    <property type="entry name" value="6-hydroxymethyl-7,8-dihydropterin pyrophosphokinase, HPPK"/>
    <property type="match status" value="1"/>
</dbReference>
<keyword evidence="11" id="KW-1185">Reference proteome</keyword>
<dbReference type="PROSITE" id="PS00794">
    <property type="entry name" value="HPPK"/>
    <property type="match status" value="1"/>
</dbReference>
<evidence type="ECO:0000259" key="9">
    <source>
        <dbReference type="PROSITE" id="PS00794"/>
    </source>
</evidence>
<accession>A0A940SKM1</accession>
<dbReference type="InterPro" id="IPR000550">
    <property type="entry name" value="Hppk"/>
</dbReference>
<dbReference type="AlphaFoldDB" id="A0A940SKM1"/>
<evidence type="ECO:0000256" key="8">
    <source>
        <dbReference type="ARBA" id="ARBA00022909"/>
    </source>
</evidence>
<evidence type="ECO:0000313" key="10">
    <source>
        <dbReference type="EMBL" id="MBP0727235.1"/>
    </source>
</evidence>
<keyword evidence="8" id="KW-0289">Folate biosynthesis</keyword>
<name>A0A940SKM1_9BACI</name>